<keyword evidence="6" id="KW-0119">Carbohydrate metabolism</keyword>
<dbReference type="PANTHER" id="PTHR10457:SF7">
    <property type="entry name" value="GALACTOKINASE-RELATED"/>
    <property type="match status" value="1"/>
</dbReference>
<dbReference type="GO" id="GO:0005524">
    <property type="term" value="F:ATP binding"/>
    <property type="evidence" value="ECO:0007669"/>
    <property type="project" value="UniProtKB-KW"/>
</dbReference>
<dbReference type="InterPro" id="IPR036554">
    <property type="entry name" value="GHMP_kinase_C_sf"/>
</dbReference>
<dbReference type="GO" id="GO:0005829">
    <property type="term" value="C:cytosol"/>
    <property type="evidence" value="ECO:0007669"/>
    <property type="project" value="TreeGrafter"/>
</dbReference>
<evidence type="ECO:0000256" key="3">
    <source>
        <dbReference type="ARBA" id="ARBA00022741"/>
    </source>
</evidence>
<dbReference type="InterPro" id="IPR006206">
    <property type="entry name" value="Mevalonate/galactokinase"/>
</dbReference>
<dbReference type="Gene3D" id="3.30.230.10">
    <property type="match status" value="1"/>
</dbReference>
<dbReference type="SUPFAM" id="SSF55060">
    <property type="entry name" value="GHMP Kinase, C-terminal domain"/>
    <property type="match status" value="1"/>
</dbReference>
<keyword evidence="11" id="KW-1185">Reference proteome</keyword>
<dbReference type="InterPro" id="IPR014721">
    <property type="entry name" value="Ribsml_uS5_D2-typ_fold_subgr"/>
</dbReference>
<dbReference type="PIRSF" id="PIRSF000530">
    <property type="entry name" value="Galactokinase"/>
    <property type="match status" value="1"/>
</dbReference>
<dbReference type="Gene3D" id="3.30.70.890">
    <property type="entry name" value="GHMP kinase, C-terminal domain"/>
    <property type="match status" value="1"/>
</dbReference>
<dbReference type="PRINTS" id="PR00959">
    <property type="entry name" value="MEVGALKINASE"/>
</dbReference>
<dbReference type="InterPro" id="IPR013750">
    <property type="entry name" value="GHMP_kinase_C_dom"/>
</dbReference>
<feature type="domain" description="GHMP kinase N-terminal" evidence="7">
    <location>
        <begin position="77"/>
        <end position="133"/>
    </location>
</feature>
<proteinExistence type="inferred from homology"/>
<keyword evidence="4 10" id="KW-0418">Kinase</keyword>
<dbReference type="InterPro" id="IPR006203">
    <property type="entry name" value="GHMP_knse_ATP-bd_CS"/>
</dbReference>
<organism evidence="10 11">
    <name type="scientific">Brachybacterium alimentarium</name>
    <dbReference type="NCBI Taxonomy" id="47845"/>
    <lineage>
        <taxon>Bacteria</taxon>
        <taxon>Bacillati</taxon>
        <taxon>Actinomycetota</taxon>
        <taxon>Actinomycetes</taxon>
        <taxon>Micrococcales</taxon>
        <taxon>Dermabacteraceae</taxon>
        <taxon>Brachybacterium</taxon>
    </lineage>
</organism>
<keyword evidence="5" id="KW-0067">ATP-binding</keyword>
<dbReference type="Pfam" id="PF08544">
    <property type="entry name" value="GHMP_kinases_C"/>
    <property type="match status" value="1"/>
</dbReference>
<evidence type="ECO:0000256" key="6">
    <source>
        <dbReference type="ARBA" id="ARBA00023144"/>
    </source>
</evidence>
<dbReference type="SUPFAM" id="SSF54211">
    <property type="entry name" value="Ribosomal protein S5 domain 2-like"/>
    <property type="match status" value="1"/>
</dbReference>
<keyword evidence="2" id="KW-0808">Transferase</keyword>
<dbReference type="AlphaFoldDB" id="A0A2A3YNB0"/>
<comment type="caution">
    <text evidence="10">The sequence shown here is derived from an EMBL/GenBank/DDBJ whole genome shotgun (WGS) entry which is preliminary data.</text>
</comment>
<evidence type="ECO:0000256" key="1">
    <source>
        <dbReference type="ARBA" id="ARBA00006566"/>
    </source>
</evidence>
<keyword evidence="6" id="KW-0299">Galactose metabolism</keyword>
<dbReference type="InterPro" id="IPR019539">
    <property type="entry name" value="GalKase_N"/>
</dbReference>
<dbReference type="GO" id="GO:0004335">
    <property type="term" value="F:galactokinase activity"/>
    <property type="evidence" value="ECO:0007669"/>
    <property type="project" value="InterPro"/>
</dbReference>
<dbReference type="Pfam" id="PF10509">
    <property type="entry name" value="GalKase_gal_bdg"/>
    <property type="match status" value="1"/>
</dbReference>
<evidence type="ECO:0000259" key="9">
    <source>
        <dbReference type="Pfam" id="PF10509"/>
    </source>
</evidence>
<dbReference type="PANTHER" id="PTHR10457">
    <property type="entry name" value="MEVALONATE KINASE/GALACTOKINASE"/>
    <property type="match status" value="1"/>
</dbReference>
<dbReference type="Proteomes" id="UP000218598">
    <property type="component" value="Unassembled WGS sequence"/>
</dbReference>
<protein>
    <submittedName>
        <fullName evidence="10">Galactokinase</fullName>
    </submittedName>
</protein>
<dbReference type="InterPro" id="IPR020568">
    <property type="entry name" value="Ribosomal_Su5_D2-typ_SF"/>
</dbReference>
<dbReference type="PRINTS" id="PR00473">
    <property type="entry name" value="GALCTOKINASE"/>
</dbReference>
<dbReference type="GO" id="GO:0006012">
    <property type="term" value="P:galactose metabolic process"/>
    <property type="evidence" value="ECO:0007669"/>
    <property type="project" value="UniProtKB-KW"/>
</dbReference>
<feature type="domain" description="GHMP kinase C-terminal" evidence="8">
    <location>
        <begin position="299"/>
        <end position="376"/>
    </location>
</feature>
<evidence type="ECO:0000259" key="7">
    <source>
        <dbReference type="Pfam" id="PF00288"/>
    </source>
</evidence>
<accession>A0A2A3YNB0</accession>
<evidence type="ECO:0000259" key="8">
    <source>
        <dbReference type="Pfam" id="PF08544"/>
    </source>
</evidence>
<dbReference type="Pfam" id="PF00288">
    <property type="entry name" value="GHMP_kinases_N"/>
    <property type="match status" value="1"/>
</dbReference>
<name>A0A2A3YNB0_9MICO</name>
<dbReference type="PROSITE" id="PS00627">
    <property type="entry name" value="GHMP_KINASES_ATP"/>
    <property type="match status" value="1"/>
</dbReference>
<comment type="similarity">
    <text evidence="1">Belongs to the GHMP kinase family. GalK subfamily.</text>
</comment>
<evidence type="ECO:0000256" key="2">
    <source>
        <dbReference type="ARBA" id="ARBA00022679"/>
    </source>
</evidence>
<dbReference type="InterPro" id="IPR006204">
    <property type="entry name" value="GHMP_kinase_N_dom"/>
</dbReference>
<feature type="domain" description="Galactokinase N-terminal" evidence="9">
    <location>
        <begin position="3"/>
        <end position="35"/>
    </location>
</feature>
<evidence type="ECO:0000256" key="5">
    <source>
        <dbReference type="ARBA" id="ARBA00022840"/>
    </source>
</evidence>
<reference evidence="10 11" key="1">
    <citation type="journal article" date="2017" name="Elife">
        <title>Extensive horizontal gene transfer in cheese-associated bacteria.</title>
        <authorList>
            <person name="Bonham K.S."/>
            <person name="Wolfe B.E."/>
            <person name="Dutton R.J."/>
        </authorList>
    </citation>
    <scope>NUCLEOTIDE SEQUENCE [LARGE SCALE GENOMIC DNA]</scope>
    <source>
        <strain evidence="10 11">341_9</strain>
    </source>
</reference>
<gene>
    <name evidence="10" type="ORF">CIK66_01845</name>
</gene>
<evidence type="ECO:0000313" key="10">
    <source>
        <dbReference type="EMBL" id="PCC40807.1"/>
    </source>
</evidence>
<dbReference type="OrthoDB" id="257453at2"/>
<evidence type="ECO:0000256" key="4">
    <source>
        <dbReference type="ARBA" id="ARBA00022777"/>
    </source>
</evidence>
<evidence type="ECO:0000313" key="11">
    <source>
        <dbReference type="Proteomes" id="UP000218598"/>
    </source>
</evidence>
<dbReference type="EMBL" id="NRGR01000005">
    <property type="protein sequence ID" value="PCC40807.1"/>
    <property type="molecule type" value="Genomic_DNA"/>
</dbReference>
<keyword evidence="3" id="KW-0547">Nucleotide-binding</keyword>
<sequence>MRWFVPGRIEVLGKHTDYAGGRSLLAAVDTGHTVTATAREDRVLEVRSEVAHGTVTIDLDAGGARPADQADGHWGGYVRTVADRLEKNFPGRLRGADVTVTSTLPLAAGMSSSSALVVGLALALIDLSGIAADPVFTREITTTEQLGEYLGTAENGQSFGSLAGDRGVGTFGGSEDHTAMLCGRPGALVQYSFCPVRHERTIDVDDSLTFVVAVSGVEAAKTGAARDDYNRVSLAVSSILHRWQEATGRDDASLAEAVSSGPGAVRRLRELAADDDYLVGRLEQFLAESERIIPAAALALEEGDLEEFGRLVDESQAGAEDGLRNQVPETIALPRLARTVGAHAASAFGAGFGGSAWALVPADGAEQFAARWLDAYRAEFPGRADATTAITRPGGAARRLAS</sequence>
<dbReference type="InterPro" id="IPR000705">
    <property type="entry name" value="Galactokinase"/>
</dbReference>